<organism evidence="5 6">
    <name type="scientific">Angiostrongylus cantonensis</name>
    <name type="common">Rat lungworm</name>
    <dbReference type="NCBI Taxonomy" id="6313"/>
    <lineage>
        <taxon>Eukaryota</taxon>
        <taxon>Metazoa</taxon>
        <taxon>Ecdysozoa</taxon>
        <taxon>Nematoda</taxon>
        <taxon>Chromadorea</taxon>
        <taxon>Rhabditida</taxon>
        <taxon>Rhabditina</taxon>
        <taxon>Rhabditomorpha</taxon>
        <taxon>Strongyloidea</taxon>
        <taxon>Metastrongylidae</taxon>
        <taxon>Angiostrongylus</taxon>
    </lineage>
</organism>
<feature type="domain" description="MIR" evidence="4">
    <location>
        <begin position="21"/>
        <end position="75"/>
    </location>
</feature>
<reference evidence="5" key="1">
    <citation type="submission" date="2012-09" db="EMBL/GenBank/DDBJ databases">
        <authorList>
            <person name="Martin A.A."/>
        </authorList>
    </citation>
    <scope>NUCLEOTIDE SEQUENCE</scope>
</reference>
<dbReference type="SMART" id="SM00472">
    <property type="entry name" value="MIR"/>
    <property type="match status" value="3"/>
</dbReference>
<dbReference type="PANTHER" id="PTHR46809">
    <property type="entry name" value="STROMAL CELL-DERIVED FACTOR 2-LIKE PROTEIN"/>
    <property type="match status" value="1"/>
</dbReference>
<dbReference type="InterPro" id="IPR016093">
    <property type="entry name" value="MIR_motif"/>
</dbReference>
<evidence type="ECO:0000256" key="1">
    <source>
        <dbReference type="ARBA" id="ARBA00022729"/>
    </source>
</evidence>
<evidence type="ECO:0000259" key="4">
    <source>
        <dbReference type="PROSITE" id="PS50919"/>
    </source>
</evidence>
<evidence type="ECO:0000313" key="6">
    <source>
        <dbReference type="WBParaSite" id="ACAC_0000031601-mRNA-1"/>
    </source>
</evidence>
<feature type="domain" description="MIR" evidence="4">
    <location>
        <begin position="83"/>
        <end position="139"/>
    </location>
</feature>
<evidence type="ECO:0000256" key="2">
    <source>
        <dbReference type="ARBA" id="ARBA00022737"/>
    </source>
</evidence>
<dbReference type="SUPFAM" id="SSF82109">
    <property type="entry name" value="MIR domain"/>
    <property type="match status" value="1"/>
</dbReference>
<dbReference type="PANTHER" id="PTHR46809:SF2">
    <property type="entry name" value="GH21273P"/>
    <property type="match status" value="1"/>
</dbReference>
<dbReference type="WBParaSite" id="ACAC_0000031601-mRNA-1">
    <property type="protein sequence ID" value="ACAC_0000031601-mRNA-1"/>
    <property type="gene ID" value="ACAC_0000031601"/>
</dbReference>
<evidence type="ECO:0000313" key="5">
    <source>
        <dbReference type="Proteomes" id="UP000035642"/>
    </source>
</evidence>
<keyword evidence="2" id="KW-0677">Repeat</keyword>
<dbReference type="InterPro" id="IPR036300">
    <property type="entry name" value="MIR_dom_sf"/>
</dbReference>
<dbReference type="Pfam" id="PF02815">
    <property type="entry name" value="MIR"/>
    <property type="match status" value="1"/>
</dbReference>
<accession>A0A0K0CTC7</accession>
<feature type="chain" id="PRO_5005326525" evidence="3">
    <location>
        <begin position="19"/>
        <end position="204"/>
    </location>
</feature>
<reference evidence="6" key="2">
    <citation type="submission" date="2017-02" db="UniProtKB">
        <authorList>
            <consortium name="WormBaseParasite"/>
        </authorList>
    </citation>
    <scope>IDENTIFICATION</scope>
</reference>
<dbReference type="AlphaFoldDB" id="A0A0K0CTC7"/>
<dbReference type="STRING" id="6313.A0A0K0CTC7"/>
<dbReference type="PROSITE" id="PS50919">
    <property type="entry name" value="MIR"/>
    <property type="match status" value="2"/>
</dbReference>
<keyword evidence="1 3" id="KW-0732">Signal</keyword>
<evidence type="ECO:0000256" key="3">
    <source>
        <dbReference type="SAM" id="SignalP"/>
    </source>
</evidence>
<dbReference type="Proteomes" id="UP000035642">
    <property type="component" value="Unassembled WGS sequence"/>
</dbReference>
<proteinExistence type="predicted"/>
<dbReference type="Gene3D" id="2.80.10.50">
    <property type="match status" value="1"/>
</dbReference>
<sequence>MIWLLRYVVYSCLALGLAYDDELVTCGTVLKLSNAYEGSRIHSHDIKYGSGSGQQSVTAVTSSDDVNSHWQVYPPLEGSCGRGDPIKCGGKLRLKHLTTGCFLHTHHFQAPLSRHNQEVSCFGSGSQSDSGDDWQLICDSEEWTESEAVRFKHVDTGVYLALSGQQFGRPIHGQKEVVGTDGLTNTGKWIAAEGVFMRKTRIDL</sequence>
<feature type="signal peptide" evidence="3">
    <location>
        <begin position="1"/>
        <end position="18"/>
    </location>
</feature>
<name>A0A0K0CTC7_ANGCA</name>
<keyword evidence="5" id="KW-1185">Reference proteome</keyword>
<protein>
    <submittedName>
        <fullName evidence="6">MIR domain-containing protein</fullName>
    </submittedName>
</protein>